<accession>A0A509E652</accession>
<gene>
    <name evidence="1" type="ORF">MET9862_00254</name>
</gene>
<evidence type="ECO:0000313" key="2">
    <source>
        <dbReference type="Proteomes" id="UP000410984"/>
    </source>
</evidence>
<dbReference type="EMBL" id="CABFPH010000002">
    <property type="protein sequence ID" value="VUD69697.1"/>
    <property type="molecule type" value="Genomic_DNA"/>
</dbReference>
<evidence type="ECO:0000313" key="1">
    <source>
        <dbReference type="EMBL" id="VUD69697.1"/>
    </source>
</evidence>
<dbReference type="RefSeq" id="WP_142581294.1">
    <property type="nucleotide sequence ID" value="NZ_CABFPH010000002.1"/>
</dbReference>
<reference evidence="1 2" key="1">
    <citation type="submission" date="2019-06" db="EMBL/GenBank/DDBJ databases">
        <authorList>
            <person name="Rodrigo-Torres L."/>
            <person name="Arahal R. D."/>
            <person name="Lucena T."/>
        </authorList>
    </citation>
    <scope>NUCLEOTIDE SEQUENCE [LARGE SCALE GENOMIC DNA]</scope>
    <source>
        <strain evidence="1 2">SB0023/3</strain>
    </source>
</reference>
<name>A0A509E652_9HYPH</name>
<proteinExistence type="predicted"/>
<organism evidence="1 2">
    <name type="scientific">Methylobacterium symbioticum</name>
    <dbReference type="NCBI Taxonomy" id="2584084"/>
    <lineage>
        <taxon>Bacteria</taxon>
        <taxon>Pseudomonadati</taxon>
        <taxon>Pseudomonadota</taxon>
        <taxon>Alphaproteobacteria</taxon>
        <taxon>Hyphomicrobiales</taxon>
        <taxon>Methylobacteriaceae</taxon>
        <taxon>Methylobacterium</taxon>
    </lineage>
</organism>
<sequence>MERNQRALRAAEWALDPDAWQVVRAIVILKQGLWEAGGAVGFGNRMAAAAVALDRLRRGLGGLAELWGFTVPQRPVTPTEAPVSGALRVADKVANVS</sequence>
<keyword evidence="2" id="KW-1185">Reference proteome</keyword>
<dbReference type="Proteomes" id="UP000410984">
    <property type="component" value="Unassembled WGS sequence"/>
</dbReference>
<dbReference type="AlphaFoldDB" id="A0A509E652"/>
<protein>
    <submittedName>
        <fullName evidence="1">Uncharacterized protein</fullName>
    </submittedName>
</protein>